<dbReference type="Gene3D" id="3.40.30.10">
    <property type="entry name" value="Glutaredoxin"/>
    <property type="match status" value="1"/>
</dbReference>
<dbReference type="SUPFAM" id="SSF52833">
    <property type="entry name" value="Thioredoxin-like"/>
    <property type="match status" value="1"/>
</dbReference>
<dbReference type="PANTHER" id="PTHR13887:SF54">
    <property type="entry name" value="DSBA FAMILY PROTEIN"/>
    <property type="match status" value="1"/>
</dbReference>
<feature type="domain" description="DSBA-like thioredoxin" evidence="1">
    <location>
        <begin position="7"/>
        <end position="197"/>
    </location>
</feature>
<accession>A0ABX9XHC9</accession>
<organism evidence="2 3">
    <name type="scientific">Pseudomonas neustonica</name>
    <dbReference type="NCBI Taxonomy" id="2487346"/>
    <lineage>
        <taxon>Bacteria</taxon>
        <taxon>Pseudomonadati</taxon>
        <taxon>Pseudomonadota</taxon>
        <taxon>Gammaproteobacteria</taxon>
        <taxon>Pseudomonadales</taxon>
        <taxon>Pseudomonadaceae</taxon>
        <taxon>Pseudomonas</taxon>
    </lineage>
</organism>
<dbReference type="CDD" id="cd03025">
    <property type="entry name" value="DsbA_FrnE_like"/>
    <property type="match status" value="1"/>
</dbReference>
<dbReference type="Pfam" id="PF01323">
    <property type="entry name" value="DSBA"/>
    <property type="match status" value="1"/>
</dbReference>
<comment type="caution">
    <text evidence="2">The sequence shown here is derived from an EMBL/GenBank/DDBJ whole genome shotgun (WGS) entry which is preliminary data.</text>
</comment>
<reference evidence="2 3" key="1">
    <citation type="submission" date="2018-11" db="EMBL/GenBank/DDBJ databases">
        <authorList>
            <person name="Jang G.I."/>
            <person name="Hwang C.Y."/>
        </authorList>
    </citation>
    <scope>NUCLEOTIDE SEQUENCE [LARGE SCALE GENOMIC DNA]</scope>
    <source>
        <strain evidence="2 3">SSM26</strain>
    </source>
</reference>
<name>A0ABX9XHC9_9PSED</name>
<evidence type="ECO:0000313" key="3">
    <source>
        <dbReference type="Proteomes" id="UP000275199"/>
    </source>
</evidence>
<dbReference type="Gene3D" id="1.10.472.60">
    <property type="entry name" value="putative protein disulfide isomerase domain"/>
    <property type="match status" value="1"/>
</dbReference>
<gene>
    <name evidence="2" type="ORF">EF096_10930</name>
</gene>
<protein>
    <submittedName>
        <fullName evidence="2">DsbA family protein</fullName>
    </submittedName>
</protein>
<evidence type="ECO:0000259" key="1">
    <source>
        <dbReference type="Pfam" id="PF01323"/>
    </source>
</evidence>
<evidence type="ECO:0000313" key="2">
    <source>
        <dbReference type="EMBL" id="ROZ84306.1"/>
    </source>
</evidence>
<keyword evidence="3" id="KW-1185">Reference proteome</keyword>
<dbReference type="RefSeq" id="WP_123889665.1">
    <property type="nucleotide sequence ID" value="NZ_RKKU01000012.1"/>
</dbReference>
<dbReference type="InterPro" id="IPR036249">
    <property type="entry name" value="Thioredoxin-like_sf"/>
</dbReference>
<dbReference type="Proteomes" id="UP000275199">
    <property type="component" value="Unassembled WGS sequence"/>
</dbReference>
<dbReference type="InterPro" id="IPR001853">
    <property type="entry name" value="DSBA-like_thioredoxin_dom"/>
</dbReference>
<dbReference type="EMBL" id="RKKU01000012">
    <property type="protein sequence ID" value="ROZ84306.1"/>
    <property type="molecule type" value="Genomic_DNA"/>
</dbReference>
<proteinExistence type="predicted"/>
<dbReference type="PANTHER" id="PTHR13887">
    <property type="entry name" value="GLUTATHIONE S-TRANSFERASE KAPPA"/>
    <property type="match status" value="1"/>
</dbReference>
<sequence>MSQRLIYVMDPMCSWCWGFAPVIDAIAEAYPLLPLRLVAGGLRANHGAPLDEHTRAVLAEHWQAVAEDSGQPVGDPQSLPGTFVYDTEPACRALVVARELDQAKVWPFVRAVQQAFYIDVEDVTHAAVLVALAESVGYPPAEFGELFDQQKTREMTLADVAWVADLGMAGLPILLAEREGQLALLANGCQPADQVLGLLARWVEAGQKAGVVTA</sequence>